<feature type="non-terminal residue" evidence="1">
    <location>
        <position position="1"/>
    </location>
</feature>
<evidence type="ECO:0000313" key="1">
    <source>
        <dbReference type="EMBL" id="KAJ7367132.1"/>
    </source>
</evidence>
<reference evidence="1" key="1">
    <citation type="submission" date="2023-03" db="EMBL/GenBank/DDBJ databases">
        <title>Massive genome expansion in bonnet fungi (Mycena s.s.) driven by repeated elements and novel gene families across ecological guilds.</title>
        <authorList>
            <consortium name="Lawrence Berkeley National Laboratory"/>
            <person name="Harder C.B."/>
            <person name="Miyauchi S."/>
            <person name="Viragh M."/>
            <person name="Kuo A."/>
            <person name="Thoen E."/>
            <person name="Andreopoulos B."/>
            <person name="Lu D."/>
            <person name="Skrede I."/>
            <person name="Drula E."/>
            <person name="Henrissat B."/>
            <person name="Morin E."/>
            <person name="Kohler A."/>
            <person name="Barry K."/>
            <person name="LaButti K."/>
            <person name="Morin E."/>
            <person name="Salamov A."/>
            <person name="Lipzen A."/>
            <person name="Mereny Z."/>
            <person name="Hegedus B."/>
            <person name="Baldrian P."/>
            <person name="Stursova M."/>
            <person name="Weitz H."/>
            <person name="Taylor A."/>
            <person name="Grigoriev I.V."/>
            <person name="Nagy L.G."/>
            <person name="Martin F."/>
            <person name="Kauserud H."/>
        </authorList>
    </citation>
    <scope>NUCLEOTIDE SEQUENCE</scope>
    <source>
        <strain evidence="1">CBHHK002</strain>
    </source>
</reference>
<dbReference type="EMBL" id="JARIHO010000002">
    <property type="protein sequence ID" value="KAJ7367132.1"/>
    <property type="molecule type" value="Genomic_DNA"/>
</dbReference>
<evidence type="ECO:0000313" key="2">
    <source>
        <dbReference type="Proteomes" id="UP001218218"/>
    </source>
</evidence>
<comment type="caution">
    <text evidence="1">The sequence shown here is derived from an EMBL/GenBank/DDBJ whole genome shotgun (WGS) entry which is preliminary data.</text>
</comment>
<dbReference type="Proteomes" id="UP001218218">
    <property type="component" value="Unassembled WGS sequence"/>
</dbReference>
<proteinExistence type="predicted"/>
<organism evidence="1 2">
    <name type="scientific">Mycena albidolilacea</name>
    <dbReference type="NCBI Taxonomy" id="1033008"/>
    <lineage>
        <taxon>Eukaryota</taxon>
        <taxon>Fungi</taxon>
        <taxon>Dikarya</taxon>
        <taxon>Basidiomycota</taxon>
        <taxon>Agaricomycotina</taxon>
        <taxon>Agaricomycetes</taxon>
        <taxon>Agaricomycetidae</taxon>
        <taxon>Agaricales</taxon>
        <taxon>Marasmiineae</taxon>
        <taxon>Mycenaceae</taxon>
        <taxon>Mycena</taxon>
    </lineage>
</organism>
<accession>A0AAD7ASF5</accession>
<name>A0AAD7ASF5_9AGAR</name>
<feature type="non-terminal residue" evidence="1">
    <location>
        <position position="134"/>
    </location>
</feature>
<protein>
    <submittedName>
        <fullName evidence="1">Uncharacterized protein</fullName>
    </submittedName>
</protein>
<keyword evidence="2" id="KW-1185">Reference proteome</keyword>
<dbReference type="AlphaFoldDB" id="A0AAD7ASF5"/>
<gene>
    <name evidence="1" type="ORF">DFH08DRAFT_640518</name>
</gene>
<sequence length="134" mass="15367">GTLPVMYHCCKQLCCCFVGLFEGLDSCPYCNEPRYDSHGHPCATFHYLPLILCLKALFADKKTCKQLLYRMHYKSNPGKISDIFDSLHYQRFQGCNVRIEDVVFDHLFFNQDTDITIGLSADSVCSFKNCKLTC</sequence>